<keyword evidence="2" id="KW-1185">Reference proteome</keyword>
<dbReference type="EMBL" id="BPLR01008858">
    <property type="protein sequence ID" value="GIY27806.1"/>
    <property type="molecule type" value="Genomic_DNA"/>
</dbReference>
<dbReference type="AlphaFoldDB" id="A0AAV4S5G6"/>
<reference evidence="1 2" key="1">
    <citation type="submission" date="2021-06" db="EMBL/GenBank/DDBJ databases">
        <title>Caerostris extrusa draft genome.</title>
        <authorList>
            <person name="Kono N."/>
            <person name="Arakawa K."/>
        </authorList>
    </citation>
    <scope>NUCLEOTIDE SEQUENCE [LARGE SCALE GENOMIC DNA]</scope>
</reference>
<protein>
    <submittedName>
        <fullName evidence="1">Uncharacterized protein</fullName>
    </submittedName>
</protein>
<proteinExistence type="predicted"/>
<name>A0AAV4S5G6_CAEEX</name>
<evidence type="ECO:0000313" key="2">
    <source>
        <dbReference type="Proteomes" id="UP001054945"/>
    </source>
</evidence>
<feature type="non-terminal residue" evidence="1">
    <location>
        <position position="40"/>
    </location>
</feature>
<evidence type="ECO:0000313" key="1">
    <source>
        <dbReference type="EMBL" id="GIY27806.1"/>
    </source>
</evidence>
<dbReference type="Proteomes" id="UP001054945">
    <property type="component" value="Unassembled WGS sequence"/>
</dbReference>
<gene>
    <name evidence="1" type="ORF">CEXT_582481</name>
</gene>
<comment type="caution">
    <text evidence="1">The sequence shown here is derived from an EMBL/GenBank/DDBJ whole genome shotgun (WGS) entry which is preliminary data.</text>
</comment>
<organism evidence="1 2">
    <name type="scientific">Caerostris extrusa</name>
    <name type="common">Bark spider</name>
    <name type="synonym">Caerostris bankana</name>
    <dbReference type="NCBI Taxonomy" id="172846"/>
    <lineage>
        <taxon>Eukaryota</taxon>
        <taxon>Metazoa</taxon>
        <taxon>Ecdysozoa</taxon>
        <taxon>Arthropoda</taxon>
        <taxon>Chelicerata</taxon>
        <taxon>Arachnida</taxon>
        <taxon>Araneae</taxon>
        <taxon>Araneomorphae</taxon>
        <taxon>Entelegynae</taxon>
        <taxon>Araneoidea</taxon>
        <taxon>Araneidae</taxon>
        <taxon>Caerostris</taxon>
    </lineage>
</organism>
<accession>A0AAV4S5G6</accession>
<sequence>MQARMKFLCTWERGEFTASEPPLSTLIETPSCASVYAYLG</sequence>